<dbReference type="SUPFAM" id="SSF53098">
    <property type="entry name" value="Ribonuclease H-like"/>
    <property type="match status" value="2"/>
</dbReference>
<gene>
    <name evidence="2" type="ORF">CLODIP_2_CD05100</name>
</gene>
<dbReference type="Gene3D" id="3.30.420.10">
    <property type="entry name" value="Ribonuclease H-like superfamily/Ribonuclease H"/>
    <property type="match status" value="2"/>
</dbReference>
<dbReference type="InterPro" id="IPR036397">
    <property type="entry name" value="RNaseH_sf"/>
</dbReference>
<dbReference type="InterPro" id="IPR003165">
    <property type="entry name" value="Piwi"/>
</dbReference>
<dbReference type="PROSITE" id="PS50822">
    <property type="entry name" value="PIWI"/>
    <property type="match status" value="1"/>
</dbReference>
<organism evidence="2 3">
    <name type="scientific">Cloeon dipterum</name>
    <dbReference type="NCBI Taxonomy" id="197152"/>
    <lineage>
        <taxon>Eukaryota</taxon>
        <taxon>Metazoa</taxon>
        <taxon>Ecdysozoa</taxon>
        <taxon>Arthropoda</taxon>
        <taxon>Hexapoda</taxon>
        <taxon>Insecta</taxon>
        <taxon>Pterygota</taxon>
        <taxon>Palaeoptera</taxon>
        <taxon>Ephemeroptera</taxon>
        <taxon>Pisciforma</taxon>
        <taxon>Baetidae</taxon>
        <taxon>Cloeon</taxon>
    </lineage>
</organism>
<comment type="caution">
    <text evidence="2">The sequence shown here is derived from an EMBL/GenBank/DDBJ whole genome shotgun (WGS) entry which is preliminary data.</text>
</comment>
<dbReference type="InterPro" id="IPR012337">
    <property type="entry name" value="RNaseH-like_sf"/>
</dbReference>
<dbReference type="Proteomes" id="UP000494165">
    <property type="component" value="Unassembled WGS sequence"/>
</dbReference>
<dbReference type="AlphaFoldDB" id="A0A8S1DAB8"/>
<keyword evidence="3" id="KW-1185">Reference proteome</keyword>
<dbReference type="GO" id="GO:0003676">
    <property type="term" value="F:nucleic acid binding"/>
    <property type="evidence" value="ECO:0007669"/>
    <property type="project" value="InterPro"/>
</dbReference>
<dbReference type="PANTHER" id="PTHR22891">
    <property type="entry name" value="EUKARYOTIC TRANSLATION INITIATION FACTOR 2C"/>
    <property type="match status" value="1"/>
</dbReference>
<sequence length="434" mass="49247">MEKFQGSCDYSTITNILLKVNAKLNGKNHKIHMSCRPRCFSENVMIMGADVTHPPPDSQSCPSFAAVTASHDKEDLFKFNMQFRLQPPKPEEIQDLANITLEHLRTLRVNKRIVRVRGSIIDCCFRGSCFHSVSPAVLLTDKKCKVLCYRLQSAASGLSSPVSPAQGLVHRDQNLFFGGEAGAGAEVEKADAVHWSEDVEKASQKSTQNCKNHSLPRDSRMKKNDLIWCFADKNSGKYPSRIIFYRDGVSDGQFDMVLSSELVVMKKAFRTIGESYSPKITFLVVQKRHHTRFFPNSGDGDKNGNVPAGFVVDNMITHPTDMDFYLVSHQSIQGTSRPTKYKVLYDDAKMTEDELEKLTFFLCHLYAKCNRSVSYPAPTYYAHHAATRAKLYFNEGKSTIDVNDEAALRHENMRHYQKWSLPLLKYNWNFTVAF</sequence>
<accession>A0A8S1DAB8</accession>
<protein>
    <recommendedName>
        <fullName evidence="1">Piwi domain-containing protein</fullName>
    </recommendedName>
</protein>
<evidence type="ECO:0000313" key="2">
    <source>
        <dbReference type="EMBL" id="CAB3376741.1"/>
    </source>
</evidence>
<proteinExistence type="predicted"/>
<evidence type="ECO:0000259" key="1">
    <source>
        <dbReference type="PROSITE" id="PS50822"/>
    </source>
</evidence>
<dbReference type="SMART" id="SM00950">
    <property type="entry name" value="Piwi"/>
    <property type="match status" value="1"/>
</dbReference>
<dbReference type="OrthoDB" id="10252740at2759"/>
<name>A0A8S1DAB8_9INSE</name>
<reference evidence="2 3" key="1">
    <citation type="submission" date="2020-04" db="EMBL/GenBank/DDBJ databases">
        <authorList>
            <person name="Alioto T."/>
            <person name="Alioto T."/>
            <person name="Gomez Garrido J."/>
        </authorList>
    </citation>
    <scope>NUCLEOTIDE SEQUENCE [LARGE SCALE GENOMIC DNA]</scope>
</reference>
<dbReference type="EMBL" id="CADEPI010000131">
    <property type="protein sequence ID" value="CAB3376741.1"/>
    <property type="molecule type" value="Genomic_DNA"/>
</dbReference>
<dbReference type="Pfam" id="PF02171">
    <property type="entry name" value="Piwi"/>
    <property type="match status" value="2"/>
</dbReference>
<feature type="domain" description="Piwi" evidence="1">
    <location>
        <begin position="1"/>
        <end position="394"/>
    </location>
</feature>
<evidence type="ECO:0000313" key="3">
    <source>
        <dbReference type="Proteomes" id="UP000494165"/>
    </source>
</evidence>